<name>A0A2C9U7T3_MANES</name>
<dbReference type="Gramene" id="Manes.17G111100.1.v8.1">
    <property type="protein sequence ID" value="Manes.17G111100.1.v8.1.CDS"/>
    <property type="gene ID" value="Manes.17G111100.v8.1"/>
</dbReference>
<dbReference type="OrthoDB" id="1930051at2759"/>
<sequence length="186" mass="21365">MDSVPMVSGAEEGEDWELRHDDDGFTYKILKRRRLLDPPDAAQPSHSDPIVEERHRRQRKRKILLKLKSQYQKEIDLWELLSSTLRAMEEKANQQLELQTRQQEVRETTSSSLESPSTTMEGPSTSLIDKLLSQAEEQEAAINDMSYLCDIAEAMCNAQQELLAQSFIDLPIWSSPRKLMASLCDE</sequence>
<feature type="compositionally biased region" description="Polar residues" evidence="1">
    <location>
        <begin position="93"/>
        <end position="102"/>
    </location>
</feature>
<accession>A0A2C9U7T3</accession>
<gene>
    <name evidence="2" type="ORF">MANES_17G111100v8</name>
</gene>
<protein>
    <submittedName>
        <fullName evidence="2">Uncharacterized protein</fullName>
    </submittedName>
</protein>
<dbReference type="AlphaFoldDB" id="A0A2C9U7T3"/>
<keyword evidence="3" id="KW-1185">Reference proteome</keyword>
<feature type="region of interest" description="Disordered" evidence="1">
    <location>
        <begin position="34"/>
        <end position="55"/>
    </location>
</feature>
<reference evidence="3" key="1">
    <citation type="journal article" date="2016" name="Nat. Biotechnol.">
        <title>Sequencing wild and cultivated cassava and related species reveals extensive interspecific hybridization and genetic diversity.</title>
        <authorList>
            <person name="Bredeson J.V."/>
            <person name="Lyons J.B."/>
            <person name="Prochnik S.E."/>
            <person name="Wu G.A."/>
            <person name="Ha C.M."/>
            <person name="Edsinger-Gonzales E."/>
            <person name="Grimwood J."/>
            <person name="Schmutz J."/>
            <person name="Rabbi I.Y."/>
            <person name="Egesi C."/>
            <person name="Nauluvula P."/>
            <person name="Lebot V."/>
            <person name="Ndunguru J."/>
            <person name="Mkamilo G."/>
            <person name="Bart R.S."/>
            <person name="Setter T.L."/>
            <person name="Gleadow R.M."/>
            <person name="Kulakow P."/>
            <person name="Ferguson M.E."/>
            <person name="Rounsley S."/>
            <person name="Rokhsar D.S."/>
        </authorList>
    </citation>
    <scope>NUCLEOTIDE SEQUENCE [LARGE SCALE GENOMIC DNA]</scope>
    <source>
        <strain evidence="3">cv. AM560-2</strain>
    </source>
</reference>
<evidence type="ECO:0000313" key="3">
    <source>
        <dbReference type="Proteomes" id="UP000091857"/>
    </source>
</evidence>
<proteinExistence type="predicted"/>
<organism evidence="2 3">
    <name type="scientific">Manihot esculenta</name>
    <name type="common">Cassava</name>
    <name type="synonym">Jatropha manihot</name>
    <dbReference type="NCBI Taxonomy" id="3983"/>
    <lineage>
        <taxon>Eukaryota</taxon>
        <taxon>Viridiplantae</taxon>
        <taxon>Streptophyta</taxon>
        <taxon>Embryophyta</taxon>
        <taxon>Tracheophyta</taxon>
        <taxon>Spermatophyta</taxon>
        <taxon>Magnoliopsida</taxon>
        <taxon>eudicotyledons</taxon>
        <taxon>Gunneridae</taxon>
        <taxon>Pentapetalae</taxon>
        <taxon>rosids</taxon>
        <taxon>fabids</taxon>
        <taxon>Malpighiales</taxon>
        <taxon>Euphorbiaceae</taxon>
        <taxon>Crotonoideae</taxon>
        <taxon>Manihoteae</taxon>
        <taxon>Manihot</taxon>
    </lineage>
</organism>
<feature type="compositionally biased region" description="Low complexity" evidence="1">
    <location>
        <begin position="108"/>
        <end position="121"/>
    </location>
</feature>
<dbReference type="PANTHER" id="PTHR35737">
    <property type="entry name" value="CRYPTIC LOCI REGULATOR"/>
    <property type="match status" value="1"/>
</dbReference>
<evidence type="ECO:0000256" key="1">
    <source>
        <dbReference type="SAM" id="MobiDB-lite"/>
    </source>
</evidence>
<dbReference type="OMA" id="LPIWGSP"/>
<dbReference type="Proteomes" id="UP000091857">
    <property type="component" value="Chromosome 17"/>
</dbReference>
<evidence type="ECO:0000313" key="2">
    <source>
        <dbReference type="EMBL" id="OAY25643.1"/>
    </source>
</evidence>
<dbReference type="PANTHER" id="PTHR35737:SF1">
    <property type="entry name" value="CRYPTIC LOCI REGULATOR"/>
    <property type="match status" value="1"/>
</dbReference>
<dbReference type="EMBL" id="CM004403">
    <property type="protein sequence ID" value="OAY25643.1"/>
    <property type="molecule type" value="Genomic_DNA"/>
</dbReference>
<feature type="region of interest" description="Disordered" evidence="1">
    <location>
        <begin position="93"/>
        <end position="124"/>
    </location>
</feature>
<dbReference type="STRING" id="3983.A0A2C9U7T3"/>
<comment type="caution">
    <text evidence="2">The sequence shown here is derived from an EMBL/GenBank/DDBJ whole genome shotgun (WGS) entry which is preliminary data.</text>
</comment>